<organism evidence="1 2">
    <name type="scientific">Saccharibacter floricola DSM 15669</name>
    <dbReference type="NCBI Taxonomy" id="1123227"/>
    <lineage>
        <taxon>Bacteria</taxon>
        <taxon>Pseudomonadati</taxon>
        <taxon>Pseudomonadota</taxon>
        <taxon>Alphaproteobacteria</taxon>
        <taxon>Acetobacterales</taxon>
        <taxon>Acetobacteraceae</taxon>
        <taxon>Saccharibacter</taxon>
    </lineage>
</organism>
<name>A0ABQ0NX37_9PROT</name>
<keyword evidence="2" id="KW-1185">Reference proteome</keyword>
<evidence type="ECO:0000313" key="2">
    <source>
        <dbReference type="Proteomes" id="UP001062901"/>
    </source>
</evidence>
<accession>A0ABQ0NX37</accession>
<protein>
    <submittedName>
        <fullName evidence="1">Uncharacterized protein</fullName>
    </submittedName>
</protein>
<dbReference type="Proteomes" id="UP001062901">
    <property type="component" value="Unassembled WGS sequence"/>
</dbReference>
<reference evidence="1" key="1">
    <citation type="submission" date="2013-04" db="EMBL/GenBank/DDBJ databases">
        <title>The genome sequencing project of 58 acetic acid bacteria.</title>
        <authorList>
            <person name="Okamoto-Kainuma A."/>
            <person name="Ishikawa M."/>
            <person name="Umino S."/>
            <person name="Koizumi Y."/>
            <person name="Shiwa Y."/>
            <person name="Yoshikawa H."/>
            <person name="Matsutani M."/>
            <person name="Matsushita K."/>
        </authorList>
    </citation>
    <scope>NUCLEOTIDE SEQUENCE</scope>
    <source>
        <strain evidence="1">DSM 15669</strain>
    </source>
</reference>
<evidence type="ECO:0000313" key="1">
    <source>
        <dbReference type="EMBL" id="GBQ05571.1"/>
    </source>
</evidence>
<dbReference type="EMBL" id="BAQD01000005">
    <property type="protein sequence ID" value="GBQ05571.1"/>
    <property type="molecule type" value="Genomic_DNA"/>
</dbReference>
<comment type="caution">
    <text evidence="1">The sequence shown here is derived from an EMBL/GenBank/DDBJ whole genome shotgun (WGS) entry which is preliminary data.</text>
</comment>
<gene>
    <name evidence="1" type="ORF">AA15669_0521</name>
</gene>
<proteinExistence type="predicted"/>
<sequence>MNNGCCCAGNPAQMGEQIKSDTLTSQNSSGRALNCGQSITGFNDRSFCHKGCKVRSSVKRMKGEVGTG</sequence>